<organism evidence="1 2">
    <name type="scientific">Dendrobium thyrsiflorum</name>
    <name type="common">Pinecone-like raceme dendrobium</name>
    <name type="synonym">Orchid</name>
    <dbReference type="NCBI Taxonomy" id="117978"/>
    <lineage>
        <taxon>Eukaryota</taxon>
        <taxon>Viridiplantae</taxon>
        <taxon>Streptophyta</taxon>
        <taxon>Embryophyta</taxon>
        <taxon>Tracheophyta</taxon>
        <taxon>Spermatophyta</taxon>
        <taxon>Magnoliopsida</taxon>
        <taxon>Liliopsida</taxon>
        <taxon>Asparagales</taxon>
        <taxon>Orchidaceae</taxon>
        <taxon>Epidendroideae</taxon>
        <taxon>Malaxideae</taxon>
        <taxon>Dendrobiinae</taxon>
        <taxon>Dendrobium</taxon>
    </lineage>
</organism>
<name>A0ABD0VLX0_DENTH</name>
<gene>
    <name evidence="1" type="ORF">M5K25_007843</name>
</gene>
<evidence type="ECO:0000313" key="1">
    <source>
        <dbReference type="EMBL" id="KAL0923771.1"/>
    </source>
</evidence>
<dbReference type="AlphaFoldDB" id="A0ABD0VLX0"/>
<dbReference type="EMBL" id="JANQDX010000006">
    <property type="protein sequence ID" value="KAL0923771.1"/>
    <property type="molecule type" value="Genomic_DNA"/>
</dbReference>
<sequence length="117" mass="13176">MAFKIGAKICPPVGNNVPSPAAFYPQDKKRQMQRSAPQDEKRQILGVYNLKTDSWIDFFWSGMARKFVEKGSGLERTADIESLDRGRFDGRFPDLEMSDFCVLGLVGLVSSSRSIRL</sequence>
<comment type="caution">
    <text evidence="1">The sequence shown here is derived from an EMBL/GenBank/DDBJ whole genome shotgun (WGS) entry which is preliminary data.</text>
</comment>
<accession>A0ABD0VLX0</accession>
<protein>
    <submittedName>
        <fullName evidence="1">Uncharacterized protein</fullName>
    </submittedName>
</protein>
<dbReference type="Proteomes" id="UP001552299">
    <property type="component" value="Unassembled WGS sequence"/>
</dbReference>
<proteinExistence type="predicted"/>
<reference evidence="1 2" key="1">
    <citation type="journal article" date="2024" name="Plant Biotechnol. J.">
        <title>Dendrobium thyrsiflorum genome and its molecular insights into genes involved in important horticultural traits.</title>
        <authorList>
            <person name="Chen B."/>
            <person name="Wang J.Y."/>
            <person name="Zheng P.J."/>
            <person name="Li K.L."/>
            <person name="Liang Y.M."/>
            <person name="Chen X.F."/>
            <person name="Zhang C."/>
            <person name="Zhao X."/>
            <person name="He X."/>
            <person name="Zhang G.Q."/>
            <person name="Liu Z.J."/>
            <person name="Xu Q."/>
        </authorList>
    </citation>
    <scope>NUCLEOTIDE SEQUENCE [LARGE SCALE GENOMIC DNA]</scope>
    <source>
        <strain evidence="1">GZMU011</strain>
    </source>
</reference>
<evidence type="ECO:0000313" key="2">
    <source>
        <dbReference type="Proteomes" id="UP001552299"/>
    </source>
</evidence>
<keyword evidence="2" id="KW-1185">Reference proteome</keyword>